<accession>A0ABV3GQA9</accession>
<protein>
    <submittedName>
        <fullName evidence="2">VOC family protein</fullName>
    </submittedName>
</protein>
<dbReference type="Proteomes" id="UP001551675">
    <property type="component" value="Unassembled WGS sequence"/>
</dbReference>
<sequence>MSVDLNHTIVPSRDKRASAEFLAGILGLSAAPQWGPFVPIKTANGVTLDYMDVDEVQKNHYCFIVTEPEFDVIFGRIRERGLDFWADPHHEKPGEINHLYGGRGVYFDDPDGHNMEVITQPYA</sequence>
<reference evidence="2 3" key="1">
    <citation type="submission" date="2024-06" db="EMBL/GenBank/DDBJ databases">
        <title>The Natural Products Discovery Center: Release of the First 8490 Sequenced Strains for Exploring Actinobacteria Biosynthetic Diversity.</title>
        <authorList>
            <person name="Kalkreuter E."/>
            <person name="Kautsar S.A."/>
            <person name="Yang D."/>
            <person name="Bader C.D."/>
            <person name="Teijaro C.N."/>
            <person name="Fluegel L."/>
            <person name="Davis C.M."/>
            <person name="Simpson J.R."/>
            <person name="Lauterbach L."/>
            <person name="Steele A.D."/>
            <person name="Gui C."/>
            <person name="Meng S."/>
            <person name="Li G."/>
            <person name="Viehrig K."/>
            <person name="Ye F."/>
            <person name="Su P."/>
            <person name="Kiefer A.F."/>
            <person name="Nichols A."/>
            <person name="Cepeda A.J."/>
            <person name="Yan W."/>
            <person name="Fan B."/>
            <person name="Jiang Y."/>
            <person name="Adhikari A."/>
            <person name="Zheng C.-J."/>
            <person name="Schuster L."/>
            <person name="Cowan T.M."/>
            <person name="Smanski M.J."/>
            <person name="Chevrette M.G."/>
            <person name="De Carvalho L.P.S."/>
            <person name="Shen B."/>
        </authorList>
    </citation>
    <scope>NUCLEOTIDE SEQUENCE [LARGE SCALE GENOMIC DNA]</scope>
    <source>
        <strain evidence="2 3">NPDC050100</strain>
    </source>
</reference>
<keyword evidence="3" id="KW-1185">Reference proteome</keyword>
<evidence type="ECO:0000259" key="1">
    <source>
        <dbReference type="PROSITE" id="PS51819"/>
    </source>
</evidence>
<dbReference type="Gene3D" id="3.10.180.10">
    <property type="entry name" value="2,3-Dihydroxybiphenyl 1,2-Dioxygenase, domain 1"/>
    <property type="match status" value="1"/>
</dbReference>
<organism evidence="2 3">
    <name type="scientific">Microtetraspora glauca</name>
    <dbReference type="NCBI Taxonomy" id="1996"/>
    <lineage>
        <taxon>Bacteria</taxon>
        <taxon>Bacillati</taxon>
        <taxon>Actinomycetota</taxon>
        <taxon>Actinomycetes</taxon>
        <taxon>Streptosporangiales</taxon>
        <taxon>Streptosporangiaceae</taxon>
        <taxon>Microtetraspora</taxon>
    </lineage>
</organism>
<dbReference type="EMBL" id="JBFALK010000024">
    <property type="protein sequence ID" value="MEV0973808.1"/>
    <property type="molecule type" value="Genomic_DNA"/>
</dbReference>
<name>A0ABV3GQA9_MICGL</name>
<dbReference type="CDD" id="cd08351">
    <property type="entry name" value="ChaP_like"/>
    <property type="match status" value="1"/>
</dbReference>
<comment type="caution">
    <text evidence="2">The sequence shown here is derived from an EMBL/GenBank/DDBJ whole genome shotgun (WGS) entry which is preliminary data.</text>
</comment>
<evidence type="ECO:0000313" key="3">
    <source>
        <dbReference type="Proteomes" id="UP001551675"/>
    </source>
</evidence>
<dbReference type="InterPro" id="IPR029068">
    <property type="entry name" value="Glyas_Bleomycin-R_OHBP_Dase"/>
</dbReference>
<dbReference type="SUPFAM" id="SSF54593">
    <property type="entry name" value="Glyoxalase/Bleomycin resistance protein/Dihydroxybiphenyl dioxygenase"/>
    <property type="match status" value="1"/>
</dbReference>
<feature type="domain" description="VOC" evidence="1">
    <location>
        <begin position="4"/>
        <end position="120"/>
    </location>
</feature>
<proteinExistence type="predicted"/>
<dbReference type="InterPro" id="IPR037523">
    <property type="entry name" value="VOC_core"/>
</dbReference>
<dbReference type="RefSeq" id="WP_061256904.1">
    <property type="nucleotide sequence ID" value="NZ_JBFALK010000024.1"/>
</dbReference>
<gene>
    <name evidence="2" type="ORF">AB0I59_34895</name>
</gene>
<evidence type="ECO:0000313" key="2">
    <source>
        <dbReference type="EMBL" id="MEV0973808.1"/>
    </source>
</evidence>
<dbReference type="PROSITE" id="PS51819">
    <property type="entry name" value="VOC"/>
    <property type="match status" value="1"/>
</dbReference>